<dbReference type="AlphaFoldDB" id="A0A0B1SVI4"/>
<dbReference type="Proteomes" id="UP000053660">
    <property type="component" value="Unassembled WGS sequence"/>
</dbReference>
<feature type="region of interest" description="Disordered" evidence="5">
    <location>
        <begin position="73"/>
        <end position="92"/>
    </location>
</feature>
<evidence type="ECO:0000256" key="2">
    <source>
        <dbReference type="ARBA" id="ARBA00022692"/>
    </source>
</evidence>
<sequence>MRSLICTIAIPRKRLQAYSLAKLYQSAASSVAFLLSPQLTIRAWVIIMAVIETLSATAYIIVSKQILREQCGLEDTKEEKTTPSKRKIKPVV</sequence>
<dbReference type="PANTHER" id="PTHR23294">
    <property type="entry name" value="ET TRANSLATION PRODUCT-RELATED"/>
    <property type="match status" value="1"/>
</dbReference>
<reference evidence="7 8" key="1">
    <citation type="submission" date="2014-03" db="EMBL/GenBank/DDBJ databases">
        <title>Draft genome of the hookworm Oesophagostomum dentatum.</title>
        <authorList>
            <person name="Mitreva M."/>
        </authorList>
    </citation>
    <scope>NUCLEOTIDE SEQUENCE [LARGE SCALE GENOMIC DNA]</scope>
    <source>
        <strain evidence="7 8">OD-Hann</strain>
    </source>
</reference>
<accession>A0A0B1SVI4</accession>
<organism evidence="7 8">
    <name type="scientific">Oesophagostomum dentatum</name>
    <name type="common">Nodular worm</name>
    <dbReference type="NCBI Taxonomy" id="61180"/>
    <lineage>
        <taxon>Eukaryota</taxon>
        <taxon>Metazoa</taxon>
        <taxon>Ecdysozoa</taxon>
        <taxon>Nematoda</taxon>
        <taxon>Chromadorea</taxon>
        <taxon>Rhabditida</taxon>
        <taxon>Rhabditina</taxon>
        <taxon>Rhabditomorpha</taxon>
        <taxon>Strongyloidea</taxon>
        <taxon>Strongylidae</taxon>
        <taxon>Oesophagostomum</taxon>
    </lineage>
</organism>
<evidence type="ECO:0000313" key="8">
    <source>
        <dbReference type="Proteomes" id="UP000053660"/>
    </source>
</evidence>
<name>A0A0B1SVI4_OESDE</name>
<evidence type="ECO:0000256" key="6">
    <source>
        <dbReference type="SAM" id="Phobius"/>
    </source>
</evidence>
<protein>
    <submittedName>
        <fullName evidence="7">Uncharacterized protein</fullName>
    </submittedName>
</protein>
<keyword evidence="3 6" id="KW-1133">Transmembrane helix</keyword>
<dbReference type="Pfam" id="PF05978">
    <property type="entry name" value="UNC-93"/>
    <property type="match status" value="1"/>
</dbReference>
<keyword evidence="8" id="KW-1185">Reference proteome</keyword>
<dbReference type="PANTHER" id="PTHR23294:SF18">
    <property type="entry name" value="UNC93-LIKE PROTEIN MFSD11"/>
    <property type="match status" value="1"/>
</dbReference>
<dbReference type="EMBL" id="KN556782">
    <property type="protein sequence ID" value="KHJ87911.1"/>
    <property type="molecule type" value="Genomic_DNA"/>
</dbReference>
<keyword evidence="4 6" id="KW-0472">Membrane</keyword>
<evidence type="ECO:0000256" key="4">
    <source>
        <dbReference type="ARBA" id="ARBA00023136"/>
    </source>
</evidence>
<dbReference type="InterPro" id="IPR010291">
    <property type="entry name" value="Ion_channel_UNC-93"/>
</dbReference>
<gene>
    <name evidence="7" type="ORF">OESDEN_12302</name>
</gene>
<evidence type="ECO:0000313" key="7">
    <source>
        <dbReference type="EMBL" id="KHJ87911.1"/>
    </source>
</evidence>
<feature type="compositionally biased region" description="Basic residues" evidence="5">
    <location>
        <begin position="83"/>
        <end position="92"/>
    </location>
</feature>
<comment type="subcellular location">
    <subcellularLocation>
        <location evidence="1">Membrane</location>
        <topology evidence="1">Multi-pass membrane protein</topology>
    </subcellularLocation>
</comment>
<dbReference type="InterPro" id="IPR051617">
    <property type="entry name" value="UNC-93-like_regulator"/>
</dbReference>
<evidence type="ECO:0000256" key="5">
    <source>
        <dbReference type="SAM" id="MobiDB-lite"/>
    </source>
</evidence>
<evidence type="ECO:0000256" key="3">
    <source>
        <dbReference type="ARBA" id="ARBA00022989"/>
    </source>
</evidence>
<dbReference type="GO" id="GO:0016020">
    <property type="term" value="C:membrane"/>
    <property type="evidence" value="ECO:0007669"/>
    <property type="project" value="UniProtKB-SubCell"/>
</dbReference>
<evidence type="ECO:0000256" key="1">
    <source>
        <dbReference type="ARBA" id="ARBA00004141"/>
    </source>
</evidence>
<proteinExistence type="predicted"/>
<feature type="transmembrane region" description="Helical" evidence="6">
    <location>
        <begin position="41"/>
        <end position="62"/>
    </location>
</feature>
<keyword evidence="2 6" id="KW-0812">Transmembrane</keyword>